<dbReference type="Proteomes" id="UP001216907">
    <property type="component" value="Unassembled WGS sequence"/>
</dbReference>
<evidence type="ECO:0000256" key="9">
    <source>
        <dbReference type="RuleBase" id="RU003406"/>
    </source>
</evidence>
<dbReference type="InterPro" id="IPR002020">
    <property type="entry name" value="Citrate_synthase"/>
</dbReference>
<dbReference type="InterPro" id="IPR016143">
    <property type="entry name" value="Citrate_synth-like_sm_a-sub"/>
</dbReference>
<organism evidence="10 11">
    <name type="scientific">Paludisphaera mucosa</name>
    <dbReference type="NCBI Taxonomy" id="3030827"/>
    <lineage>
        <taxon>Bacteria</taxon>
        <taxon>Pseudomonadati</taxon>
        <taxon>Planctomycetota</taxon>
        <taxon>Planctomycetia</taxon>
        <taxon>Isosphaerales</taxon>
        <taxon>Isosphaeraceae</taxon>
        <taxon>Paludisphaera</taxon>
    </lineage>
</organism>
<dbReference type="GO" id="GO:0036440">
    <property type="term" value="F:citrate synthase activity"/>
    <property type="evidence" value="ECO:0007669"/>
    <property type="project" value="UniProtKB-EC"/>
</dbReference>
<gene>
    <name evidence="10" type="ORF">PZE19_09360</name>
</gene>
<dbReference type="PANTHER" id="PTHR42871">
    <property type="entry name" value="CITRATE SYNTHASE"/>
    <property type="match status" value="1"/>
</dbReference>
<evidence type="ECO:0000256" key="1">
    <source>
        <dbReference type="ARBA" id="ARBA00004751"/>
    </source>
</evidence>
<keyword evidence="10" id="KW-0012">Acyltransferase</keyword>
<dbReference type="Gene3D" id="2.20.28.60">
    <property type="match status" value="1"/>
</dbReference>
<evidence type="ECO:0000256" key="8">
    <source>
        <dbReference type="RuleBase" id="RU003370"/>
    </source>
</evidence>
<protein>
    <recommendedName>
        <fullName evidence="6 7">Citrate synthase</fullName>
    </recommendedName>
</protein>
<dbReference type="Pfam" id="PF00285">
    <property type="entry name" value="Citrate_synt"/>
    <property type="match status" value="1"/>
</dbReference>
<sequence length="430" mass="47783">MARTATLTFEDRSIQLPVVEGSEGELGVDIAKLRSGTGLITLDPGYGNTGACTSAITFIDGEKGILRYRGIPIEQLAKNSTFVEVAWLLIFGRLPSQAELDDFRERLVRSAPLHEAFKHHFEGFLVDAPPMAILSAMVNTIACFPRRGAESESPEENFLENAAQLISKVRTIAAYSYRRSMGLPFIYPDFKLPYVANFLHMMFSTPYEQHIASREVVDALNLILLLHADHEQNCSTSTVRMVGSSQANIYASCAAAVGALWGPLHGGANMAVLDMLEAIHKGGISAAKAVEMAKDPNDDFRLMGFGHRVYKNFDPRARILKQAADKVLGQLGVNDPLLDVARQLEELALEDSYFVERKLYPNVDFYSGIIMRAIGIPTNMFTVIFAIGRMPGWIAQWKEQHDDSKARIARPRQIYTGPNETEYVPIDKRK</sequence>
<accession>A0ABT6F974</accession>
<dbReference type="NCBIfam" id="NF004126">
    <property type="entry name" value="PRK05614.1"/>
    <property type="match status" value="1"/>
</dbReference>
<name>A0ABT6F974_9BACT</name>
<dbReference type="InterPro" id="IPR016142">
    <property type="entry name" value="Citrate_synth-like_lrg_a-sub"/>
</dbReference>
<dbReference type="InterPro" id="IPR010953">
    <property type="entry name" value="Citrate_synthase_typ-I"/>
</dbReference>
<dbReference type="SUPFAM" id="SSF48256">
    <property type="entry name" value="Citrate synthase"/>
    <property type="match status" value="1"/>
</dbReference>
<comment type="catalytic activity">
    <reaction evidence="5 8">
        <text>oxaloacetate + acetyl-CoA + H2O = citrate + CoA + H(+)</text>
        <dbReference type="Rhea" id="RHEA:16845"/>
        <dbReference type="ChEBI" id="CHEBI:15377"/>
        <dbReference type="ChEBI" id="CHEBI:15378"/>
        <dbReference type="ChEBI" id="CHEBI:16452"/>
        <dbReference type="ChEBI" id="CHEBI:16947"/>
        <dbReference type="ChEBI" id="CHEBI:57287"/>
        <dbReference type="ChEBI" id="CHEBI:57288"/>
        <dbReference type="EC" id="2.3.3.16"/>
    </reaction>
</comment>
<keyword evidence="4 7" id="KW-0808">Transferase</keyword>
<dbReference type="PRINTS" id="PR00143">
    <property type="entry name" value="CITRTSNTHASE"/>
</dbReference>
<dbReference type="InterPro" id="IPR024176">
    <property type="entry name" value="Citrate_synthase_bac-typ"/>
</dbReference>
<dbReference type="InterPro" id="IPR019810">
    <property type="entry name" value="Citrate_synthase_AS"/>
</dbReference>
<evidence type="ECO:0000256" key="2">
    <source>
        <dbReference type="ARBA" id="ARBA00010566"/>
    </source>
</evidence>
<evidence type="ECO:0000313" key="10">
    <source>
        <dbReference type="EMBL" id="MDG3003979.1"/>
    </source>
</evidence>
<comment type="similarity">
    <text evidence="2 7 9">Belongs to the citrate synthase family.</text>
</comment>
<dbReference type="EMBL" id="JARRAG010000001">
    <property type="protein sequence ID" value="MDG3003979.1"/>
    <property type="molecule type" value="Genomic_DNA"/>
</dbReference>
<comment type="caution">
    <text evidence="10">The sequence shown here is derived from an EMBL/GenBank/DDBJ whole genome shotgun (WGS) entry which is preliminary data.</text>
</comment>
<evidence type="ECO:0000256" key="3">
    <source>
        <dbReference type="ARBA" id="ARBA00022532"/>
    </source>
</evidence>
<evidence type="ECO:0000256" key="6">
    <source>
        <dbReference type="NCBIfam" id="TIGR01798"/>
    </source>
</evidence>
<dbReference type="InterPro" id="IPR036969">
    <property type="entry name" value="Citrate_synthase_sf"/>
</dbReference>
<evidence type="ECO:0000256" key="4">
    <source>
        <dbReference type="ARBA" id="ARBA00022679"/>
    </source>
</evidence>
<dbReference type="RefSeq" id="WP_277860323.1">
    <property type="nucleotide sequence ID" value="NZ_JARRAG010000001.1"/>
</dbReference>
<reference evidence="10 11" key="1">
    <citation type="submission" date="2023-03" db="EMBL/GenBank/DDBJ databases">
        <title>Paludisphaera mucosa sp. nov. a novel planctomycete from northern fen.</title>
        <authorList>
            <person name="Ivanova A."/>
        </authorList>
    </citation>
    <scope>NUCLEOTIDE SEQUENCE [LARGE SCALE GENOMIC DNA]</scope>
    <source>
        <strain evidence="10 11">Pla2</strain>
    </source>
</reference>
<dbReference type="NCBIfam" id="TIGR01798">
    <property type="entry name" value="cit_synth_I"/>
    <property type="match status" value="1"/>
</dbReference>
<proteinExistence type="inferred from homology"/>
<comment type="pathway">
    <text evidence="1 8">Carbohydrate metabolism; tricarboxylic acid cycle; isocitrate from oxaloacetate: step 1/2.</text>
</comment>
<dbReference type="PANTHER" id="PTHR42871:SF1">
    <property type="entry name" value="CITRATE SYNTHASE"/>
    <property type="match status" value="1"/>
</dbReference>
<keyword evidence="3 8" id="KW-0816">Tricarboxylic acid cycle</keyword>
<dbReference type="PIRSF" id="PIRSF001369">
    <property type="entry name" value="Citrate_synth"/>
    <property type="match status" value="1"/>
</dbReference>
<dbReference type="Gene3D" id="1.10.230.10">
    <property type="entry name" value="Cytochrome P450-Terp, domain 2"/>
    <property type="match status" value="1"/>
</dbReference>
<keyword evidence="11" id="KW-1185">Reference proteome</keyword>
<evidence type="ECO:0000313" key="11">
    <source>
        <dbReference type="Proteomes" id="UP001216907"/>
    </source>
</evidence>
<evidence type="ECO:0000256" key="7">
    <source>
        <dbReference type="PIRNR" id="PIRNR001369"/>
    </source>
</evidence>
<evidence type="ECO:0000256" key="5">
    <source>
        <dbReference type="ARBA" id="ARBA00049288"/>
    </source>
</evidence>
<dbReference type="CDD" id="cd06114">
    <property type="entry name" value="EcCS_like"/>
    <property type="match status" value="1"/>
</dbReference>
<dbReference type="Gene3D" id="1.10.580.10">
    <property type="entry name" value="Citrate Synthase, domain 1"/>
    <property type="match status" value="1"/>
</dbReference>
<dbReference type="PROSITE" id="PS00480">
    <property type="entry name" value="CITRATE_SYNTHASE"/>
    <property type="match status" value="1"/>
</dbReference>